<dbReference type="Proteomes" id="UP000601435">
    <property type="component" value="Unassembled WGS sequence"/>
</dbReference>
<comment type="caution">
    <text evidence="2">The sequence shown here is derived from an EMBL/GenBank/DDBJ whole genome shotgun (WGS) entry which is preliminary data.</text>
</comment>
<gene>
    <name evidence="2" type="ORF">SNEC2469_LOCUS20872</name>
</gene>
<dbReference type="AlphaFoldDB" id="A0A812XEL2"/>
<protein>
    <recommendedName>
        <fullName evidence="4">Secreted protein</fullName>
    </recommendedName>
</protein>
<dbReference type="OrthoDB" id="10453860at2759"/>
<feature type="signal peptide" evidence="1">
    <location>
        <begin position="1"/>
        <end position="33"/>
    </location>
</feature>
<evidence type="ECO:0008006" key="4">
    <source>
        <dbReference type="Google" id="ProtNLM"/>
    </source>
</evidence>
<feature type="chain" id="PRO_5032852459" description="Secreted protein" evidence="1">
    <location>
        <begin position="34"/>
        <end position="110"/>
    </location>
</feature>
<proteinExistence type="predicted"/>
<keyword evidence="1" id="KW-0732">Signal</keyword>
<evidence type="ECO:0000256" key="1">
    <source>
        <dbReference type="SAM" id="SignalP"/>
    </source>
</evidence>
<accession>A0A812XEL2</accession>
<reference evidence="2" key="1">
    <citation type="submission" date="2021-02" db="EMBL/GenBank/DDBJ databases">
        <authorList>
            <person name="Dougan E. K."/>
            <person name="Rhodes N."/>
            <person name="Thang M."/>
            <person name="Chan C."/>
        </authorList>
    </citation>
    <scope>NUCLEOTIDE SEQUENCE</scope>
</reference>
<evidence type="ECO:0000313" key="2">
    <source>
        <dbReference type="EMBL" id="CAE7723655.1"/>
    </source>
</evidence>
<evidence type="ECO:0000313" key="3">
    <source>
        <dbReference type="Proteomes" id="UP000601435"/>
    </source>
</evidence>
<keyword evidence="3" id="KW-1185">Reference proteome</keyword>
<sequence>MGTAAASESGRPTGSAFSICFLWILHCLRTALLACCKTRGSGCADGSGCIWLSARICCPMLAAQQAQPRDYNVLPPEREEAAPHGAPAANPRGASSPLCQMQICLWEVFF</sequence>
<name>A0A812XEL2_9DINO</name>
<dbReference type="EMBL" id="CAJNJA010036696">
    <property type="protein sequence ID" value="CAE7723655.1"/>
    <property type="molecule type" value="Genomic_DNA"/>
</dbReference>
<organism evidence="2 3">
    <name type="scientific">Symbiodinium necroappetens</name>
    <dbReference type="NCBI Taxonomy" id="1628268"/>
    <lineage>
        <taxon>Eukaryota</taxon>
        <taxon>Sar</taxon>
        <taxon>Alveolata</taxon>
        <taxon>Dinophyceae</taxon>
        <taxon>Suessiales</taxon>
        <taxon>Symbiodiniaceae</taxon>
        <taxon>Symbiodinium</taxon>
    </lineage>
</organism>